<reference evidence="5" key="1">
    <citation type="submission" date="2022-03" db="EMBL/GenBank/DDBJ databases">
        <title>The complete genome sequence of a Methyloterrigena soli.</title>
        <authorList>
            <person name="Zi Z."/>
        </authorList>
    </citation>
    <scope>NUCLEOTIDE SEQUENCE</scope>
    <source>
        <strain evidence="5">M48</strain>
    </source>
</reference>
<organism evidence="5 6">
    <name type="scientific">Paradevosia shaoguanensis</name>
    <dbReference type="NCBI Taxonomy" id="1335043"/>
    <lineage>
        <taxon>Bacteria</taxon>
        <taxon>Pseudomonadati</taxon>
        <taxon>Pseudomonadota</taxon>
        <taxon>Alphaproteobacteria</taxon>
        <taxon>Hyphomicrobiales</taxon>
        <taxon>Devosiaceae</taxon>
        <taxon>Paradevosia</taxon>
    </lineage>
</organism>
<keyword evidence="3" id="KW-0067">ATP-binding</keyword>
<dbReference type="AlphaFoldDB" id="A0AA41QM90"/>
<sequence length="222" mass="23953">MDAPLPLPMLMPLGDRAFLVRFGTSLSEAANRAAIAFALRLDLRTPEGVEEIDPNLVSVLVRYDPARVVPGKLAGELRLLLSGTDDAQSSPPRQHRIEVHFGGEDGPDLDSVAQVLNLTPAEFVAAHNASVLRVLTTGFAPGFVYCGFHPEALHLPRRTEIHTRVPPGSVLFAAGQTAITATPIPTGWHVIGRTDFANFVPDRDPPTRLREGDEISFVRAGS</sequence>
<keyword evidence="1" id="KW-0547">Nucleotide-binding</keyword>
<dbReference type="SUPFAM" id="SSF160467">
    <property type="entry name" value="PH0987 N-terminal domain-like"/>
    <property type="match status" value="1"/>
</dbReference>
<name>A0AA41QM90_9HYPH</name>
<dbReference type="Pfam" id="PF02682">
    <property type="entry name" value="CT_C_D"/>
    <property type="match status" value="1"/>
</dbReference>
<evidence type="ECO:0000256" key="3">
    <source>
        <dbReference type="ARBA" id="ARBA00022840"/>
    </source>
</evidence>
<evidence type="ECO:0000313" key="6">
    <source>
        <dbReference type="Proteomes" id="UP001156140"/>
    </source>
</evidence>
<dbReference type="Proteomes" id="UP001156140">
    <property type="component" value="Unassembled WGS sequence"/>
</dbReference>
<dbReference type="InterPro" id="IPR029000">
    <property type="entry name" value="Cyclophilin-like_dom_sf"/>
</dbReference>
<dbReference type="PANTHER" id="PTHR34698">
    <property type="entry name" value="5-OXOPROLINASE SUBUNIT B"/>
    <property type="match status" value="1"/>
</dbReference>
<keyword evidence="6" id="KW-1185">Reference proteome</keyword>
<dbReference type="InterPro" id="IPR003833">
    <property type="entry name" value="CT_C_D"/>
</dbReference>
<dbReference type="RefSeq" id="WP_281735705.1">
    <property type="nucleotide sequence ID" value="NZ_JAKETQ010000001.1"/>
</dbReference>
<evidence type="ECO:0000259" key="4">
    <source>
        <dbReference type="SMART" id="SM00796"/>
    </source>
</evidence>
<evidence type="ECO:0000256" key="1">
    <source>
        <dbReference type="ARBA" id="ARBA00022741"/>
    </source>
</evidence>
<dbReference type="SMART" id="SM00796">
    <property type="entry name" value="AHS1"/>
    <property type="match status" value="1"/>
</dbReference>
<evidence type="ECO:0000256" key="2">
    <source>
        <dbReference type="ARBA" id="ARBA00022801"/>
    </source>
</evidence>
<dbReference type="SUPFAM" id="SSF50891">
    <property type="entry name" value="Cyclophilin-like"/>
    <property type="match status" value="1"/>
</dbReference>
<dbReference type="PANTHER" id="PTHR34698:SF2">
    <property type="entry name" value="5-OXOPROLINASE SUBUNIT B"/>
    <property type="match status" value="1"/>
</dbReference>
<feature type="domain" description="Carboxyltransferase" evidence="4">
    <location>
        <begin position="8"/>
        <end position="209"/>
    </location>
</feature>
<dbReference type="Gene3D" id="2.40.100.10">
    <property type="entry name" value="Cyclophilin-like"/>
    <property type="match status" value="1"/>
</dbReference>
<evidence type="ECO:0000313" key="5">
    <source>
        <dbReference type="EMBL" id="MCI0127043.1"/>
    </source>
</evidence>
<gene>
    <name evidence="5" type="ORF">ML536_09400</name>
</gene>
<dbReference type="EMBL" id="JALAZD010000001">
    <property type="protein sequence ID" value="MCI0127043.1"/>
    <property type="molecule type" value="Genomic_DNA"/>
</dbReference>
<dbReference type="Gene3D" id="3.30.1360.40">
    <property type="match status" value="1"/>
</dbReference>
<comment type="caution">
    <text evidence="5">The sequence shown here is derived from an EMBL/GenBank/DDBJ whole genome shotgun (WGS) entry which is preliminary data.</text>
</comment>
<dbReference type="GO" id="GO:0005524">
    <property type="term" value="F:ATP binding"/>
    <property type="evidence" value="ECO:0007669"/>
    <property type="project" value="UniProtKB-KW"/>
</dbReference>
<proteinExistence type="predicted"/>
<protein>
    <submittedName>
        <fullName evidence="5">Allophanate hydrolase subunit 1</fullName>
    </submittedName>
</protein>
<dbReference type="GO" id="GO:0016787">
    <property type="term" value="F:hydrolase activity"/>
    <property type="evidence" value="ECO:0007669"/>
    <property type="project" value="UniProtKB-KW"/>
</dbReference>
<dbReference type="InterPro" id="IPR010016">
    <property type="entry name" value="PxpB"/>
</dbReference>
<accession>A0AA41QM90</accession>
<keyword evidence="2 5" id="KW-0378">Hydrolase</keyword>